<evidence type="ECO:0000256" key="3">
    <source>
        <dbReference type="ARBA" id="ARBA00022679"/>
    </source>
</evidence>
<dbReference type="PANTHER" id="PTHR48043:SF159">
    <property type="entry name" value="EG:EG0003.4 PROTEIN-RELATED"/>
    <property type="match status" value="1"/>
</dbReference>
<dbReference type="CDD" id="cd03784">
    <property type="entry name" value="GT1_Gtf-like"/>
    <property type="match status" value="1"/>
</dbReference>
<dbReference type="InterPro" id="IPR050271">
    <property type="entry name" value="UDP-glycosyltransferase"/>
</dbReference>
<dbReference type="InterPro" id="IPR002213">
    <property type="entry name" value="UDP_glucos_trans"/>
</dbReference>
<comment type="caution">
    <text evidence="5">The sequence shown here is derived from an EMBL/GenBank/DDBJ whole genome shotgun (WGS) entry which is preliminary data.</text>
</comment>
<keyword evidence="3" id="KW-0808">Transferase</keyword>
<gene>
    <name evidence="5" type="ORF">PVAND_004853</name>
</gene>
<dbReference type="SUPFAM" id="SSF53756">
    <property type="entry name" value="UDP-Glycosyltransferase/glycogen phosphorylase"/>
    <property type="match status" value="1"/>
</dbReference>
<keyword evidence="2" id="KW-0328">Glycosyltransferase</keyword>
<name>A0A9J6BYE3_POLVA</name>
<dbReference type="EMBL" id="JADBJN010000002">
    <property type="protein sequence ID" value="KAG5674908.1"/>
    <property type="molecule type" value="Genomic_DNA"/>
</dbReference>
<keyword evidence="4" id="KW-1133">Transmembrane helix</keyword>
<keyword evidence="6" id="KW-1185">Reference proteome</keyword>
<protein>
    <recommendedName>
        <fullName evidence="7">UDP-glucuronosyltransferase</fullName>
    </recommendedName>
</protein>
<sequence length="482" mass="54996">MQVLAKALAKRGHEITFISGFPFDKPIENYRDIKIKLSDEDSREMEEMTKSMGGNPGSKSFFQLLGFFSRMFYKIGNDTLQSADVKKLMAEEQFDLVIAGYFMTEYLLGLATHFNCPSIVFFSGNLVSSLHKMVGNPLSPAGAPHGMLKSKEINTFKLRLQNFLLHGLDLLIFRPYFNYRARQIYNDNFPPNRYRSYDETLTNVSAVLINTHFTSAAPRPNLPNLIEVGGLQIKPKNSPLPDNLKNFLNNAKNGAILFSFGSNAKSMYLPEEKIKALLKVFSKLKQRVVMKWESDTLPGKPDNVIISKWLPQDDVLAHSSMRLFISHCGYGGIVEAKYYGVPIIGVPLGGDQASNAKKIVEEGWAIQINFEDLNEETLTEAINEILNNKKYSDYVKRESELSRDRPMHAQDTAIYWVEYILRHHGAPHLHYPGADLNFFQDNSIDVFLFIIAVLYATWKLLKFICKFCFCRQKKNIEKLKKN</sequence>
<dbReference type="PANTHER" id="PTHR48043">
    <property type="entry name" value="EG:EG0003.4 PROTEIN-RELATED"/>
    <property type="match status" value="1"/>
</dbReference>
<feature type="transmembrane region" description="Helical" evidence="4">
    <location>
        <begin position="446"/>
        <end position="469"/>
    </location>
</feature>
<evidence type="ECO:0000313" key="5">
    <source>
        <dbReference type="EMBL" id="KAG5674908.1"/>
    </source>
</evidence>
<proteinExistence type="inferred from homology"/>
<keyword evidence="4" id="KW-0812">Transmembrane</keyword>
<evidence type="ECO:0000313" key="6">
    <source>
        <dbReference type="Proteomes" id="UP001107558"/>
    </source>
</evidence>
<dbReference type="AlphaFoldDB" id="A0A9J6BYE3"/>
<dbReference type="OrthoDB" id="5835829at2759"/>
<keyword evidence="4" id="KW-0472">Membrane</keyword>
<dbReference type="Gene3D" id="3.40.50.2000">
    <property type="entry name" value="Glycogen Phosphorylase B"/>
    <property type="match status" value="2"/>
</dbReference>
<dbReference type="Proteomes" id="UP001107558">
    <property type="component" value="Chromosome 2"/>
</dbReference>
<evidence type="ECO:0000256" key="1">
    <source>
        <dbReference type="ARBA" id="ARBA00009995"/>
    </source>
</evidence>
<dbReference type="FunFam" id="3.40.50.2000:FF:000050">
    <property type="entry name" value="UDP-glucuronosyltransferase"/>
    <property type="match status" value="1"/>
</dbReference>
<dbReference type="Pfam" id="PF00201">
    <property type="entry name" value="UDPGT"/>
    <property type="match status" value="1"/>
</dbReference>
<reference evidence="5" key="1">
    <citation type="submission" date="2021-03" db="EMBL/GenBank/DDBJ databases">
        <title>Chromosome level genome of the anhydrobiotic midge Polypedilum vanderplanki.</title>
        <authorList>
            <person name="Yoshida Y."/>
            <person name="Kikawada T."/>
            <person name="Gusev O."/>
        </authorList>
    </citation>
    <scope>NUCLEOTIDE SEQUENCE</scope>
    <source>
        <strain evidence="5">NIAS01</strain>
        <tissue evidence="5">Whole body or cell culture</tissue>
    </source>
</reference>
<dbReference type="GO" id="GO:0008194">
    <property type="term" value="F:UDP-glycosyltransferase activity"/>
    <property type="evidence" value="ECO:0007669"/>
    <property type="project" value="InterPro"/>
</dbReference>
<evidence type="ECO:0000256" key="2">
    <source>
        <dbReference type="ARBA" id="ARBA00022676"/>
    </source>
</evidence>
<accession>A0A9J6BYE3</accession>
<evidence type="ECO:0000256" key="4">
    <source>
        <dbReference type="SAM" id="Phobius"/>
    </source>
</evidence>
<evidence type="ECO:0008006" key="7">
    <source>
        <dbReference type="Google" id="ProtNLM"/>
    </source>
</evidence>
<organism evidence="5 6">
    <name type="scientific">Polypedilum vanderplanki</name>
    <name type="common">Sleeping chironomid midge</name>
    <dbReference type="NCBI Taxonomy" id="319348"/>
    <lineage>
        <taxon>Eukaryota</taxon>
        <taxon>Metazoa</taxon>
        <taxon>Ecdysozoa</taxon>
        <taxon>Arthropoda</taxon>
        <taxon>Hexapoda</taxon>
        <taxon>Insecta</taxon>
        <taxon>Pterygota</taxon>
        <taxon>Neoptera</taxon>
        <taxon>Endopterygota</taxon>
        <taxon>Diptera</taxon>
        <taxon>Nematocera</taxon>
        <taxon>Chironomoidea</taxon>
        <taxon>Chironomidae</taxon>
        <taxon>Chironominae</taxon>
        <taxon>Polypedilum</taxon>
        <taxon>Polypedilum</taxon>
    </lineage>
</organism>
<comment type="similarity">
    <text evidence="1">Belongs to the UDP-glycosyltransferase family.</text>
</comment>